<protein>
    <submittedName>
        <fullName evidence="2">Uncharacterized protein</fullName>
    </submittedName>
</protein>
<dbReference type="EMBL" id="CACSLK010029344">
    <property type="protein sequence ID" value="CAA0835572.1"/>
    <property type="molecule type" value="Genomic_DNA"/>
</dbReference>
<feature type="transmembrane region" description="Helical" evidence="1">
    <location>
        <begin position="188"/>
        <end position="211"/>
    </location>
</feature>
<evidence type="ECO:0000313" key="2">
    <source>
        <dbReference type="EMBL" id="CAA0835572.1"/>
    </source>
</evidence>
<evidence type="ECO:0000313" key="3">
    <source>
        <dbReference type="Proteomes" id="UP001153555"/>
    </source>
</evidence>
<sequence length="328" mass="36055">MYLAPLSKILTLRSLPLDLSFSVTTLHHQPLTIHRHHHPIFHHHHLLPCSPRHQSPQSPFSSVKLFPTILCHAANCSASPAHAWCRFQQKRTRKPLQPPTFSAPSASLLDVSAPTKSPAPSSFESCTRCQRRSSAIICPHKPTSRAAVKATCRVLAVVFLSLLLPLSVLLLARLSIARYLLSISGDKTTWVLNLLVFLVAFSALVNCLTGSNPVLLIGERRRICAAWALIFLMQACLSLGIRGTIDAEINSSAEGNNWVLLKLTDPPVAADLAMNGWAAAGVAGWWLYYLTAAVGVVRAVRDRRSDVEAGVLREQSMLSIYIFDHVFL</sequence>
<feature type="transmembrane region" description="Helical" evidence="1">
    <location>
        <begin position="276"/>
        <end position="297"/>
    </location>
</feature>
<keyword evidence="1" id="KW-0472">Membrane</keyword>
<feature type="transmembrane region" description="Helical" evidence="1">
    <location>
        <begin position="154"/>
        <end position="176"/>
    </location>
</feature>
<proteinExistence type="predicted"/>
<reference evidence="2" key="1">
    <citation type="submission" date="2019-12" db="EMBL/GenBank/DDBJ databases">
        <authorList>
            <person name="Scholes J."/>
        </authorList>
    </citation>
    <scope>NUCLEOTIDE SEQUENCE</scope>
</reference>
<dbReference type="OrthoDB" id="1913803at2759"/>
<keyword evidence="1" id="KW-0812">Transmembrane</keyword>
<dbReference type="Proteomes" id="UP001153555">
    <property type="component" value="Unassembled WGS sequence"/>
</dbReference>
<dbReference type="PANTHER" id="PTHR37172:SF3">
    <property type="entry name" value="TRANSMEMBRANE PROTEIN"/>
    <property type="match status" value="1"/>
</dbReference>
<keyword evidence="1" id="KW-1133">Transmembrane helix</keyword>
<feature type="transmembrane region" description="Helical" evidence="1">
    <location>
        <begin position="223"/>
        <end position="241"/>
    </location>
</feature>
<organism evidence="2 3">
    <name type="scientific">Striga hermonthica</name>
    <name type="common">Purple witchweed</name>
    <name type="synonym">Buchnera hermonthica</name>
    <dbReference type="NCBI Taxonomy" id="68872"/>
    <lineage>
        <taxon>Eukaryota</taxon>
        <taxon>Viridiplantae</taxon>
        <taxon>Streptophyta</taxon>
        <taxon>Embryophyta</taxon>
        <taxon>Tracheophyta</taxon>
        <taxon>Spermatophyta</taxon>
        <taxon>Magnoliopsida</taxon>
        <taxon>eudicotyledons</taxon>
        <taxon>Gunneridae</taxon>
        <taxon>Pentapetalae</taxon>
        <taxon>asterids</taxon>
        <taxon>lamiids</taxon>
        <taxon>Lamiales</taxon>
        <taxon>Orobanchaceae</taxon>
        <taxon>Buchnereae</taxon>
        <taxon>Striga</taxon>
    </lineage>
</organism>
<name>A0A9N7NTE8_STRHE</name>
<evidence type="ECO:0000256" key="1">
    <source>
        <dbReference type="SAM" id="Phobius"/>
    </source>
</evidence>
<gene>
    <name evidence="2" type="ORF">SHERM_02940</name>
</gene>
<comment type="caution">
    <text evidence="2">The sequence shown here is derived from an EMBL/GenBank/DDBJ whole genome shotgun (WGS) entry which is preliminary data.</text>
</comment>
<dbReference type="PANTHER" id="PTHR37172">
    <property type="entry name" value="TRANSMEMBRANE PROTEIN"/>
    <property type="match status" value="1"/>
</dbReference>
<accession>A0A9N7NTE8</accession>
<dbReference type="AlphaFoldDB" id="A0A9N7NTE8"/>
<keyword evidence="3" id="KW-1185">Reference proteome</keyword>